<feature type="repeat" description="WD" evidence="3">
    <location>
        <begin position="504"/>
        <end position="546"/>
    </location>
</feature>
<proteinExistence type="predicted"/>
<dbReference type="Proteomes" id="UP000663879">
    <property type="component" value="Unassembled WGS sequence"/>
</dbReference>
<dbReference type="PROSITE" id="PS50294">
    <property type="entry name" value="WD_REPEATS_REGION"/>
    <property type="match status" value="1"/>
</dbReference>
<dbReference type="InterPro" id="IPR020472">
    <property type="entry name" value="WD40_PAC1"/>
</dbReference>
<dbReference type="PANTHER" id="PTHR19848">
    <property type="entry name" value="WD40 REPEAT PROTEIN"/>
    <property type="match status" value="1"/>
</dbReference>
<protein>
    <submittedName>
        <fullName evidence="4">Uncharacterized protein</fullName>
    </submittedName>
</protein>
<evidence type="ECO:0000256" key="2">
    <source>
        <dbReference type="ARBA" id="ARBA00022737"/>
    </source>
</evidence>
<dbReference type="CDD" id="cd00200">
    <property type="entry name" value="WD40"/>
    <property type="match status" value="1"/>
</dbReference>
<dbReference type="SUPFAM" id="SSF50978">
    <property type="entry name" value="WD40 repeat-like"/>
    <property type="match status" value="1"/>
</dbReference>
<sequence>MESLCDYCQTQSELVITLPCSFQICKKHIDEQQLQNDNNQMINCLICNNHTYSKDECLQTARNQIRIKTNLLEKKFSEFGQRIDHFKVLKNDLKSLREETFSQVEQAIENRRNELEQIFLELIISEHNKTLQELDLVKQVYMREIDNHFSKIDLNSLEANFGKFINTQNTIRTLPQEKIKVLDDKIDDIDSKMNNLYNIEQSITKYKNLEFKKKDNLFSKQFEGIFGDIVYRTKTLSLKQNDLKSAQMSLDNLYGFIDFSNTTIQNFGEMIHIGDLSGHFAKITKVDQLPTGDIVSSSDDCTIKIWDKSTRECKLTLEGHSSSVKCFKILGSKSIISGCSAESNRVAKNDDSKSTLSLRGSELSSIIIWDVETGAIQKRISGPKATINCIELLDNDTLVTGDSNGYLGFWRINSGNCFNYFKAHDDAIYSILLMNQSKLIVSASADNLIKIWSNDCKQLLKTFNEHSEFVWCLSKVNEELFLSGSKDTTIKLWNIDLDSSVKTFKSHQEAVRSIKYLDDESEAFLSVSLDGVMIQWNLKSNEPIKIVQDLNQTVYSMELTKSSEHLVVVKDNHNLIKMYKSNFKESN</sequence>
<evidence type="ECO:0000313" key="4">
    <source>
        <dbReference type="EMBL" id="CAF0718658.1"/>
    </source>
</evidence>
<gene>
    <name evidence="4" type="ORF">OXX778_LOCUS1968</name>
</gene>
<dbReference type="InterPro" id="IPR015943">
    <property type="entry name" value="WD40/YVTN_repeat-like_dom_sf"/>
</dbReference>
<comment type="caution">
    <text evidence="4">The sequence shown here is derived from an EMBL/GenBank/DDBJ whole genome shotgun (WGS) entry which is preliminary data.</text>
</comment>
<feature type="repeat" description="WD" evidence="3">
    <location>
        <begin position="421"/>
        <end position="462"/>
    </location>
</feature>
<dbReference type="PROSITE" id="PS50082">
    <property type="entry name" value="WD_REPEATS_2"/>
    <property type="match status" value="4"/>
</dbReference>
<organism evidence="4 5">
    <name type="scientific">Brachionus calyciflorus</name>
    <dbReference type="NCBI Taxonomy" id="104777"/>
    <lineage>
        <taxon>Eukaryota</taxon>
        <taxon>Metazoa</taxon>
        <taxon>Spiralia</taxon>
        <taxon>Gnathifera</taxon>
        <taxon>Rotifera</taxon>
        <taxon>Eurotatoria</taxon>
        <taxon>Monogononta</taxon>
        <taxon>Pseudotrocha</taxon>
        <taxon>Ploima</taxon>
        <taxon>Brachionidae</taxon>
        <taxon>Brachionus</taxon>
    </lineage>
</organism>
<dbReference type="SMART" id="SM00320">
    <property type="entry name" value="WD40"/>
    <property type="match status" value="7"/>
</dbReference>
<name>A0A813ML06_9BILA</name>
<evidence type="ECO:0000313" key="5">
    <source>
        <dbReference type="Proteomes" id="UP000663879"/>
    </source>
</evidence>
<dbReference type="PANTHER" id="PTHR19848:SF8">
    <property type="entry name" value="F-BOX AND WD REPEAT DOMAIN CONTAINING 7"/>
    <property type="match status" value="1"/>
</dbReference>
<evidence type="ECO:0000256" key="1">
    <source>
        <dbReference type="ARBA" id="ARBA00022574"/>
    </source>
</evidence>
<reference evidence="4" key="1">
    <citation type="submission" date="2021-02" db="EMBL/GenBank/DDBJ databases">
        <authorList>
            <person name="Nowell W R."/>
        </authorList>
    </citation>
    <scope>NUCLEOTIDE SEQUENCE</scope>
    <source>
        <strain evidence="4">Ploen Becks lab</strain>
    </source>
</reference>
<evidence type="ECO:0000256" key="3">
    <source>
        <dbReference type="PROSITE-ProRule" id="PRU00221"/>
    </source>
</evidence>
<feature type="repeat" description="WD" evidence="3">
    <location>
        <begin position="463"/>
        <end position="503"/>
    </location>
</feature>
<dbReference type="PRINTS" id="PR00320">
    <property type="entry name" value="GPROTEINBRPT"/>
</dbReference>
<dbReference type="Pfam" id="PF00400">
    <property type="entry name" value="WD40"/>
    <property type="match status" value="4"/>
</dbReference>
<dbReference type="EMBL" id="CAJNOC010000141">
    <property type="protein sequence ID" value="CAF0718658.1"/>
    <property type="molecule type" value="Genomic_DNA"/>
</dbReference>
<accession>A0A813ML06</accession>
<keyword evidence="2" id="KW-0677">Repeat</keyword>
<keyword evidence="1 3" id="KW-0853">WD repeat</keyword>
<dbReference type="InterPro" id="IPR036322">
    <property type="entry name" value="WD40_repeat_dom_sf"/>
</dbReference>
<dbReference type="Gene3D" id="2.130.10.10">
    <property type="entry name" value="YVTN repeat-like/Quinoprotein amine dehydrogenase"/>
    <property type="match status" value="3"/>
</dbReference>
<keyword evidence="5" id="KW-1185">Reference proteome</keyword>
<dbReference type="InterPro" id="IPR001680">
    <property type="entry name" value="WD40_rpt"/>
</dbReference>
<dbReference type="AlphaFoldDB" id="A0A813ML06"/>
<feature type="repeat" description="WD" evidence="3">
    <location>
        <begin position="276"/>
        <end position="316"/>
    </location>
</feature>